<dbReference type="GO" id="GO:0032259">
    <property type="term" value="P:methylation"/>
    <property type="evidence" value="ECO:0007669"/>
    <property type="project" value="UniProtKB-KW"/>
</dbReference>
<dbReference type="Proteomes" id="UP001058860">
    <property type="component" value="Chromosome"/>
</dbReference>
<protein>
    <submittedName>
        <fullName evidence="2">Class I SAM-dependent methyltransferase</fullName>
    </submittedName>
</protein>
<evidence type="ECO:0000313" key="2">
    <source>
        <dbReference type="EMBL" id="UUY05332.1"/>
    </source>
</evidence>
<dbReference type="Pfam" id="PF13489">
    <property type="entry name" value="Methyltransf_23"/>
    <property type="match status" value="1"/>
</dbReference>
<accession>A0ABY5PLY6</accession>
<dbReference type="RefSeq" id="WP_353865791.1">
    <property type="nucleotide sequence ID" value="NZ_CP088295.1"/>
</dbReference>
<reference evidence="3" key="1">
    <citation type="submission" date="2021-11" db="EMBL/GenBank/DDBJ databases">
        <title>Cultivation dependent microbiological survey of springs from the worlds oldest radium mine currently devoted to the extraction of radon-saturated water.</title>
        <authorList>
            <person name="Kapinusova G."/>
            <person name="Smrhova T."/>
            <person name="Strejcek M."/>
            <person name="Suman J."/>
            <person name="Jani K."/>
            <person name="Pajer P."/>
            <person name="Uhlik O."/>
        </authorList>
    </citation>
    <scope>NUCLEOTIDE SEQUENCE [LARGE SCALE GENOMIC DNA]</scope>
    <source>
        <strain evidence="3">J379</strain>
    </source>
</reference>
<dbReference type="PANTHER" id="PTHR43861">
    <property type="entry name" value="TRANS-ACONITATE 2-METHYLTRANSFERASE-RELATED"/>
    <property type="match status" value="1"/>
</dbReference>
<dbReference type="CDD" id="cd02440">
    <property type="entry name" value="AdoMet_MTases"/>
    <property type="match status" value="1"/>
</dbReference>
<dbReference type="GO" id="GO:0008168">
    <property type="term" value="F:methyltransferase activity"/>
    <property type="evidence" value="ECO:0007669"/>
    <property type="project" value="UniProtKB-KW"/>
</dbReference>
<gene>
    <name evidence="2" type="ORF">LRS13_07365</name>
</gene>
<name>A0ABY5PLY6_9ACTN</name>
<keyword evidence="2" id="KW-0489">Methyltransferase</keyword>
<evidence type="ECO:0000256" key="1">
    <source>
        <dbReference type="ARBA" id="ARBA00022679"/>
    </source>
</evidence>
<evidence type="ECO:0000313" key="3">
    <source>
        <dbReference type="Proteomes" id="UP001058860"/>
    </source>
</evidence>
<dbReference type="PANTHER" id="PTHR43861:SF3">
    <property type="entry name" value="PUTATIVE (AFU_ORTHOLOGUE AFUA_2G14390)-RELATED"/>
    <property type="match status" value="1"/>
</dbReference>
<keyword evidence="3" id="KW-1185">Reference proteome</keyword>
<organism evidence="2 3">
    <name type="scientific">Svornostia abyssi</name>
    <dbReference type="NCBI Taxonomy" id="2898438"/>
    <lineage>
        <taxon>Bacteria</taxon>
        <taxon>Bacillati</taxon>
        <taxon>Actinomycetota</taxon>
        <taxon>Thermoleophilia</taxon>
        <taxon>Solirubrobacterales</taxon>
        <taxon>Baekduiaceae</taxon>
        <taxon>Svornostia</taxon>
    </lineage>
</organism>
<sequence length="302" mass="33027">MLLSESPERASAPLLERYRRHYAIPNDIPLTLDHLRQHLVVELSVTQELLASDPEERAEVFAAGYARIYRELWWFNASEDTAAANVPDIAPWVAALGPAPARVYEVGSGQGALARALGAAGYDVVATDISPERGGDRAAQGNVRWEHTDGVHLDRHAEPGTFDAVISDQVVEHLHPDDFGAHLRGARALLREGGVYAFRTPHGPSGPYDSSLAFGFPVAIATHLREYSIAERVAALREAGFRKVLAVRPGAEPRPSAAYARYLVAAERQLLRIPAGPRRVVIKRALRDGVLFHRNAILVGVR</sequence>
<keyword evidence="1" id="KW-0808">Transferase</keyword>
<proteinExistence type="predicted"/>
<dbReference type="Gene3D" id="3.40.50.150">
    <property type="entry name" value="Vaccinia Virus protein VP39"/>
    <property type="match status" value="1"/>
</dbReference>
<dbReference type="EMBL" id="CP088295">
    <property type="protein sequence ID" value="UUY05332.1"/>
    <property type="molecule type" value="Genomic_DNA"/>
</dbReference>
<dbReference type="InterPro" id="IPR029063">
    <property type="entry name" value="SAM-dependent_MTases_sf"/>
</dbReference>
<dbReference type="SUPFAM" id="SSF53335">
    <property type="entry name" value="S-adenosyl-L-methionine-dependent methyltransferases"/>
    <property type="match status" value="1"/>
</dbReference>